<proteinExistence type="predicted"/>
<keyword evidence="1" id="KW-0540">Nuclease</keyword>
<accession>A0ABX2N9E0</accession>
<sequence length="404" mass="48467">MSVSEITLINDGDKLTKKFIQYWEIEEYCEIYNQSNLASFVGLVVKKNKVLYSFPKHYEASFDDLGTMEKILNLIELSRTSIGSFDKGTNEEFPIKAYLSIASYYRRYGLFVSKTSKLVDGYGGKIDWKRTLNRSNKVITKEGIIFFPFKIKKSYDINVFLSDCMEYILDDADNYKNYIPNILNYKIKTKNRIFENLDLVLKELNRIKTSYFKDQEKNLIQGIIDYINWKSIANNTVKLLTLNFENYWENMINIYLNIKFQKYDNDSNRIIWGENVNLKFQKPPEMYVESEYIRNKYLNEKHYKIRFDHYSRDDDNIYLFDSKYFSGDINELNYKQVFYHYYLKKEFEKINIVNGLLLPTSKEYYIKTHIDRTDLDGVKIIEHYINLKRVLNCMFENKRLLKIN</sequence>
<organism evidence="1 2">
    <name type="scientific">Anaerococcus faecalis</name>
    <dbReference type="NCBI Taxonomy" id="2742993"/>
    <lineage>
        <taxon>Bacteria</taxon>
        <taxon>Bacillati</taxon>
        <taxon>Bacillota</taxon>
        <taxon>Tissierellia</taxon>
        <taxon>Tissierellales</taxon>
        <taxon>Peptoniphilaceae</taxon>
        <taxon>Anaerococcus</taxon>
    </lineage>
</organism>
<dbReference type="Proteomes" id="UP000540919">
    <property type="component" value="Unassembled WGS sequence"/>
</dbReference>
<dbReference type="EMBL" id="JABVBA010000004">
    <property type="protein sequence ID" value="NVF11289.1"/>
    <property type="molecule type" value="Genomic_DNA"/>
</dbReference>
<evidence type="ECO:0000313" key="2">
    <source>
        <dbReference type="Proteomes" id="UP000540919"/>
    </source>
</evidence>
<name>A0ABX2N9E0_9FIRM</name>
<keyword evidence="1" id="KW-0378">Hydrolase</keyword>
<dbReference type="GO" id="GO:0004519">
    <property type="term" value="F:endonuclease activity"/>
    <property type="evidence" value="ECO:0007669"/>
    <property type="project" value="UniProtKB-KW"/>
</dbReference>
<gene>
    <name evidence="1" type="ORF">HV819_04685</name>
</gene>
<dbReference type="Pfam" id="PF09563">
    <property type="entry name" value="RE_LlaJI"/>
    <property type="match status" value="1"/>
</dbReference>
<comment type="caution">
    <text evidence="1">The sequence shown here is derived from an EMBL/GenBank/DDBJ whole genome shotgun (WGS) entry which is preliminary data.</text>
</comment>
<dbReference type="RefSeq" id="WP_176269648.1">
    <property type="nucleotide sequence ID" value="NZ_JABVBA010000004.1"/>
</dbReference>
<dbReference type="InterPro" id="IPR018579">
    <property type="entry name" value="Restrct_endonuc_II_LlaJI"/>
</dbReference>
<protein>
    <submittedName>
        <fullName evidence="1">LlaJI family restriction endonuclease</fullName>
    </submittedName>
</protein>
<keyword evidence="1" id="KW-0255">Endonuclease</keyword>
<keyword evidence="2" id="KW-1185">Reference proteome</keyword>
<reference evidence="1 2" key="1">
    <citation type="submission" date="2020-06" db="EMBL/GenBank/DDBJ databases">
        <title>Anaerococcus sp. nov., isolated form swine feces.</title>
        <authorList>
            <person name="Yu S."/>
        </authorList>
    </citation>
    <scope>NUCLEOTIDE SEQUENCE [LARGE SCALE GENOMIC DNA]</scope>
    <source>
        <strain evidence="1 2">AGMB00486</strain>
    </source>
</reference>
<evidence type="ECO:0000313" key="1">
    <source>
        <dbReference type="EMBL" id="NVF11289.1"/>
    </source>
</evidence>